<evidence type="ECO:0000259" key="5">
    <source>
        <dbReference type="Pfam" id="PF03633"/>
    </source>
</evidence>
<dbReference type="InterPro" id="IPR005196">
    <property type="entry name" value="Glyco_hydro_65_N"/>
</dbReference>
<proteinExistence type="inferred from homology"/>
<dbReference type="InterPro" id="IPR011013">
    <property type="entry name" value="Gal_mutarotase_sf_dom"/>
</dbReference>
<name>A0ABW4CGM8_9LACO</name>
<reference evidence="8" key="1">
    <citation type="journal article" date="2019" name="Int. J. Syst. Evol. Microbiol.">
        <title>The Global Catalogue of Microorganisms (GCM) 10K type strain sequencing project: providing services to taxonomists for standard genome sequencing and annotation.</title>
        <authorList>
            <consortium name="The Broad Institute Genomics Platform"/>
            <consortium name="The Broad Institute Genome Sequencing Center for Infectious Disease"/>
            <person name="Wu L."/>
            <person name="Ma J."/>
        </authorList>
    </citation>
    <scope>NUCLEOTIDE SEQUENCE [LARGE SCALE GENOMIC DNA]</scope>
    <source>
        <strain evidence="8">CCM 8980</strain>
    </source>
</reference>
<dbReference type="PIRSF" id="PIRSF036289">
    <property type="entry name" value="Glycosyl_hydrolase_malt_phosph"/>
    <property type="match status" value="1"/>
</dbReference>
<organism evidence="7 8">
    <name type="scientific">Lacticaseibacillus mingshuiensis</name>
    <dbReference type="NCBI Taxonomy" id="2799574"/>
    <lineage>
        <taxon>Bacteria</taxon>
        <taxon>Bacillati</taxon>
        <taxon>Bacillota</taxon>
        <taxon>Bacilli</taxon>
        <taxon>Lactobacillales</taxon>
        <taxon>Lactobacillaceae</taxon>
        <taxon>Lacticaseibacillus</taxon>
    </lineage>
</organism>
<dbReference type="InterPro" id="IPR012341">
    <property type="entry name" value="6hp_glycosidase-like_sf"/>
</dbReference>
<evidence type="ECO:0000259" key="6">
    <source>
        <dbReference type="Pfam" id="PF03636"/>
    </source>
</evidence>
<keyword evidence="7" id="KW-0378">Hydrolase</keyword>
<dbReference type="SUPFAM" id="SSF48208">
    <property type="entry name" value="Six-hairpin glycosidases"/>
    <property type="match status" value="1"/>
</dbReference>
<dbReference type="RefSeq" id="WP_203626168.1">
    <property type="nucleotide sequence ID" value="NZ_BOLQ01000002.1"/>
</dbReference>
<dbReference type="SUPFAM" id="SSF74650">
    <property type="entry name" value="Galactose mutarotase-like"/>
    <property type="match status" value="1"/>
</dbReference>
<dbReference type="PANTHER" id="PTHR11051">
    <property type="entry name" value="GLYCOSYL HYDROLASE-RELATED"/>
    <property type="match status" value="1"/>
</dbReference>
<keyword evidence="2" id="KW-0328">Glycosyltransferase</keyword>
<evidence type="ECO:0000259" key="4">
    <source>
        <dbReference type="Pfam" id="PF03632"/>
    </source>
</evidence>
<dbReference type="Gene3D" id="2.70.98.40">
    <property type="entry name" value="Glycoside hydrolase, family 65, N-terminal domain"/>
    <property type="match status" value="1"/>
</dbReference>
<dbReference type="InterPro" id="IPR005195">
    <property type="entry name" value="Glyco_hydro_65_M"/>
</dbReference>
<evidence type="ECO:0000313" key="7">
    <source>
        <dbReference type="EMBL" id="MFD1429229.1"/>
    </source>
</evidence>
<feature type="domain" description="Glycoside hydrolase family 65 N-terminal" evidence="6">
    <location>
        <begin position="17"/>
        <end position="253"/>
    </location>
</feature>
<evidence type="ECO:0000256" key="2">
    <source>
        <dbReference type="ARBA" id="ARBA00022676"/>
    </source>
</evidence>
<dbReference type="Proteomes" id="UP001597196">
    <property type="component" value="Unassembled WGS sequence"/>
</dbReference>
<feature type="domain" description="Glycoside hydrolase family 65 central catalytic" evidence="4">
    <location>
        <begin position="317"/>
        <end position="694"/>
    </location>
</feature>
<dbReference type="GO" id="GO:0016787">
    <property type="term" value="F:hydrolase activity"/>
    <property type="evidence" value="ECO:0007669"/>
    <property type="project" value="UniProtKB-KW"/>
</dbReference>
<gene>
    <name evidence="7" type="ORF">ACFQ4P_03050</name>
</gene>
<dbReference type="InterPro" id="IPR008928">
    <property type="entry name" value="6-hairpin_glycosidase_sf"/>
</dbReference>
<comment type="similarity">
    <text evidence="1">Belongs to the glycosyl hydrolase 65 family.</text>
</comment>
<keyword evidence="3" id="KW-0808">Transferase</keyword>
<evidence type="ECO:0000313" key="8">
    <source>
        <dbReference type="Proteomes" id="UP001597196"/>
    </source>
</evidence>
<dbReference type="InterPro" id="IPR017045">
    <property type="entry name" value="Malt_Pase/Glycosyl_Hdrlase"/>
</dbReference>
<dbReference type="Pfam" id="PF03633">
    <property type="entry name" value="Glyco_hydro_65C"/>
    <property type="match status" value="1"/>
</dbReference>
<dbReference type="Pfam" id="PF03632">
    <property type="entry name" value="Glyco_hydro_65m"/>
    <property type="match status" value="1"/>
</dbReference>
<dbReference type="PANTHER" id="PTHR11051:SF8">
    <property type="entry name" value="PROTEIN-GLUCOSYLGALACTOSYLHYDROXYLYSINE GLUCOSIDASE"/>
    <property type="match status" value="1"/>
</dbReference>
<protein>
    <submittedName>
        <fullName evidence="7">Glycoside hydrolase family 65 protein</fullName>
    </submittedName>
</protein>
<keyword evidence="8" id="KW-1185">Reference proteome</keyword>
<sequence>METTIRYPKDDPWRISEATFDPRFLGKYETIFALGNGYLGARAATEERYVGEKRDTFIAGTFDRFDRDEVTELPNIPDVFAVTVILDGQQLDLNQGEVSEYDRTLNVKTGELTRSFLWTYAGKQYRFQSSRFVSFKQRHVLAERISITPVAANANIRLTAGIDGQMTNNGTQHFNDDVKRLYPGQVLQLSAKTDQSEIYFVLTSEHRFSTEGVTMGKTKTEMLRRQLMSTYTADIEAGHPFVFTNITNVYTSRDIDVIYKDRSSLQAQGLETAEALKPFSYETLQKESAQAWADKIWDAMPITIDADESRDALAINFARYHLAVMTPAHDPRMNIGAKGLSGEGYKGHTFWDTEIFMLPYYIFTYPEVAKKLETYRFLSLGGARRKASDNGYHGAQYPWESAWIDDGESTPVWGATDIVTGKATKIWSGFIEQHITADVAYGINEYIQATGDQEFAETMGHEVILDTARFWASRLDWNEDKRQYEILDVIGPDEYKEHANNNAFTNHMAKWNMQLGLDLIKKLRDTAPAEYTRLDDRLNLDQLEQEVSEKIDKLYLPEPNANDVIPQDDDYLSKKLIDLAPYTVNGKVGSLFDHFNLDQVDQMQVTKQADVILLLFLFEKHFSKDVKLKNWEYYEPKTTHDSSLSLLTHTIFAADLGDKKMAYDFYQRARDIDMGPNMSSSDEGIHAASIGGIWSMTVFGFGGVRYLDGNLRIVPNLPDAWHELSFQIWWHQQKLAITETHDALKIKNLTGTADIQLDSVGGSYTVSGHDELVIKLA</sequence>
<dbReference type="InterPro" id="IPR037018">
    <property type="entry name" value="GH65_N"/>
</dbReference>
<comment type="caution">
    <text evidence="7">The sequence shown here is derived from an EMBL/GenBank/DDBJ whole genome shotgun (WGS) entry which is preliminary data.</text>
</comment>
<dbReference type="Gene3D" id="1.50.10.10">
    <property type="match status" value="1"/>
</dbReference>
<dbReference type="InterPro" id="IPR005194">
    <property type="entry name" value="Glyco_hydro_65_C"/>
</dbReference>
<dbReference type="Gene3D" id="2.60.420.10">
    <property type="entry name" value="Maltose phosphorylase, domain 3"/>
    <property type="match status" value="1"/>
</dbReference>
<dbReference type="Pfam" id="PF03636">
    <property type="entry name" value="Glyco_hydro_65N"/>
    <property type="match status" value="1"/>
</dbReference>
<feature type="domain" description="Glycoside hydrolase family 65 C-terminal" evidence="5">
    <location>
        <begin position="705"/>
        <end position="766"/>
    </location>
</feature>
<evidence type="ECO:0000256" key="3">
    <source>
        <dbReference type="ARBA" id="ARBA00022679"/>
    </source>
</evidence>
<accession>A0ABW4CGM8</accession>
<evidence type="ECO:0000256" key="1">
    <source>
        <dbReference type="ARBA" id="ARBA00006768"/>
    </source>
</evidence>
<dbReference type="EMBL" id="JBHTOC010000003">
    <property type="protein sequence ID" value="MFD1429229.1"/>
    <property type="molecule type" value="Genomic_DNA"/>
</dbReference>